<evidence type="ECO:0000256" key="2">
    <source>
        <dbReference type="ARBA" id="ARBA00004883"/>
    </source>
</evidence>
<evidence type="ECO:0000256" key="7">
    <source>
        <dbReference type="ARBA" id="ARBA00023235"/>
    </source>
</evidence>
<dbReference type="CDD" id="cd05239">
    <property type="entry name" value="GDP_FS_SDR_e"/>
    <property type="match status" value="1"/>
</dbReference>
<dbReference type="PANTHER" id="PTHR43238">
    <property type="entry name" value="GDP-L-FUCOSE SYNTHASE"/>
    <property type="match status" value="1"/>
</dbReference>
<dbReference type="AlphaFoldDB" id="A0A914HV93"/>
<organism evidence="10 11">
    <name type="scientific">Globodera rostochiensis</name>
    <name type="common">Golden nematode worm</name>
    <name type="synonym">Heterodera rostochiensis</name>
    <dbReference type="NCBI Taxonomy" id="31243"/>
    <lineage>
        <taxon>Eukaryota</taxon>
        <taxon>Metazoa</taxon>
        <taxon>Ecdysozoa</taxon>
        <taxon>Nematoda</taxon>
        <taxon>Chromadorea</taxon>
        <taxon>Rhabditida</taxon>
        <taxon>Tylenchina</taxon>
        <taxon>Tylenchomorpha</taxon>
        <taxon>Tylenchoidea</taxon>
        <taxon>Heteroderidae</taxon>
        <taxon>Heteroderinae</taxon>
        <taxon>Globodera</taxon>
    </lineage>
</organism>
<protein>
    <recommendedName>
        <fullName evidence="4">GDP-L-fucose synthase</fullName>
        <ecNumber evidence="4">1.1.1.271</ecNumber>
    </recommendedName>
    <alternativeName>
        <fullName evidence="8">GDP-4-keto-6-deoxy-D-mannose-3,5-epimerase-4-reductase</fullName>
    </alternativeName>
</protein>
<name>A0A914HV93_GLORO</name>
<keyword evidence="7" id="KW-0413">Isomerase</keyword>
<dbReference type="PANTHER" id="PTHR43238:SF1">
    <property type="entry name" value="GDP-L-FUCOSE SYNTHASE"/>
    <property type="match status" value="1"/>
</dbReference>
<keyword evidence="5" id="KW-0521">NADP</keyword>
<keyword evidence="6" id="KW-0560">Oxidoreductase</keyword>
<comment type="function">
    <text evidence="1">Catalyzes the two-step NADP-dependent conversion of GDP-4-dehydro-6-deoxy-D-mannose to GDP-fucose, involving an epimerase and a reductase reaction.</text>
</comment>
<reference evidence="11" key="1">
    <citation type="submission" date="2022-11" db="UniProtKB">
        <authorList>
            <consortium name="WormBaseParasite"/>
        </authorList>
    </citation>
    <scope>IDENTIFICATION</scope>
</reference>
<dbReference type="SUPFAM" id="SSF51735">
    <property type="entry name" value="NAD(P)-binding Rossmann-fold domains"/>
    <property type="match status" value="1"/>
</dbReference>
<sequence>MKTDQLSDWEKFLFFHHQLCANCCGTKSSPVHSSHTLKIKQNGAKECSNASRDGYRWYWTGRFSNPRGGHAECNLTDLDQTRALFQRIKPTHVINLAAMVGGLFHNLRHNLQFFLKNLAISQNVLQCCHETDVQQCISCLSTCIFPDKTNYPIDETMVHNGPPHDSNFGYAYAKRMIDVLNRGYAQEHNRKYTSAVPCNVFGPSDNYNLENAHVIPALIHKCYLAKRNGQPLLVSGSGKPLRQFIYSLDLGRLFVWAIREYEEVEPIIFSVDPEDEVSIADVVNAIVKAMKFEGEVKFDTSKADGQYKKTAANAKLRARLPEFKFTPFEQAIAESVKWFEENYDKARK</sequence>
<dbReference type="Proteomes" id="UP000887572">
    <property type="component" value="Unplaced"/>
</dbReference>
<evidence type="ECO:0000256" key="4">
    <source>
        <dbReference type="ARBA" id="ARBA00012371"/>
    </source>
</evidence>
<feature type="domain" description="NAD-dependent epimerase/dehydratase" evidence="9">
    <location>
        <begin position="47"/>
        <end position="268"/>
    </location>
</feature>
<dbReference type="InterPro" id="IPR028614">
    <property type="entry name" value="GDP_fucose/colitose_synth"/>
</dbReference>
<dbReference type="InterPro" id="IPR036291">
    <property type="entry name" value="NAD(P)-bd_dom_sf"/>
</dbReference>
<evidence type="ECO:0000256" key="1">
    <source>
        <dbReference type="ARBA" id="ARBA00002870"/>
    </source>
</evidence>
<dbReference type="Pfam" id="PF01370">
    <property type="entry name" value="Epimerase"/>
    <property type="match status" value="1"/>
</dbReference>
<evidence type="ECO:0000313" key="11">
    <source>
        <dbReference type="WBParaSite" id="Gr19_v10_g4296.t1"/>
    </source>
</evidence>
<accession>A0A914HV93</accession>
<evidence type="ECO:0000313" key="10">
    <source>
        <dbReference type="Proteomes" id="UP000887572"/>
    </source>
</evidence>
<dbReference type="EC" id="1.1.1.271" evidence="4"/>
<evidence type="ECO:0000256" key="5">
    <source>
        <dbReference type="ARBA" id="ARBA00022857"/>
    </source>
</evidence>
<dbReference type="GO" id="GO:0016853">
    <property type="term" value="F:isomerase activity"/>
    <property type="evidence" value="ECO:0007669"/>
    <property type="project" value="UniProtKB-KW"/>
</dbReference>
<comment type="pathway">
    <text evidence="2">Nucleotide-sugar biosynthesis; GDP-L-fucose biosynthesis via de novo pathway; GDP-L-fucose from GDP-alpha-D-mannose: step 2/2.</text>
</comment>
<dbReference type="WBParaSite" id="Gr19_v10_g4296.t1">
    <property type="protein sequence ID" value="Gr19_v10_g4296.t1"/>
    <property type="gene ID" value="Gr19_v10_g4296"/>
</dbReference>
<keyword evidence="10" id="KW-1185">Reference proteome</keyword>
<dbReference type="Gene3D" id="3.90.25.10">
    <property type="entry name" value="UDP-galactose 4-epimerase, domain 1"/>
    <property type="match status" value="1"/>
</dbReference>
<evidence type="ECO:0000256" key="6">
    <source>
        <dbReference type="ARBA" id="ARBA00023002"/>
    </source>
</evidence>
<evidence type="ECO:0000259" key="9">
    <source>
        <dbReference type="Pfam" id="PF01370"/>
    </source>
</evidence>
<evidence type="ECO:0000256" key="8">
    <source>
        <dbReference type="ARBA" id="ARBA00032995"/>
    </source>
</evidence>
<comment type="similarity">
    <text evidence="3">Belongs to the NAD(P)-dependent epimerase/dehydratase family. Fucose synthase subfamily.</text>
</comment>
<proteinExistence type="inferred from homology"/>
<dbReference type="GO" id="GO:0050577">
    <property type="term" value="F:GDP-L-fucose synthase activity"/>
    <property type="evidence" value="ECO:0007669"/>
    <property type="project" value="UniProtKB-EC"/>
</dbReference>
<dbReference type="InterPro" id="IPR001509">
    <property type="entry name" value="Epimerase_deHydtase"/>
</dbReference>
<evidence type="ECO:0000256" key="3">
    <source>
        <dbReference type="ARBA" id="ARBA00005959"/>
    </source>
</evidence>
<dbReference type="Gene3D" id="3.40.50.720">
    <property type="entry name" value="NAD(P)-binding Rossmann-like Domain"/>
    <property type="match status" value="1"/>
</dbReference>